<dbReference type="RefSeq" id="WP_061475510.1">
    <property type="nucleotide sequence ID" value="NZ_JAAKHR010000006.1"/>
</dbReference>
<evidence type="ECO:0000256" key="4">
    <source>
        <dbReference type="ARBA" id="ARBA00022605"/>
    </source>
</evidence>
<reference evidence="10 11" key="1">
    <citation type="submission" date="2016-02" db="EMBL/GenBank/DDBJ databases">
        <title>Draft genome sequence of Aeromonas trota strain 1999lcr isolated from cerebrospinal fluid (CSF).</title>
        <authorList>
            <person name="Dallagassa C.B."/>
            <person name="Prediger K.C."/>
            <person name="Weiss V.A."/>
            <person name="Assis F.E."/>
            <person name="Baura V."/>
            <person name="Cruz L.M."/>
            <person name="Souza E.M."/>
            <person name="Pedrosa F.O."/>
            <person name="Fadel-Picheth C.M."/>
        </authorList>
    </citation>
    <scope>NUCLEOTIDE SEQUENCE [LARGE SCALE GENOMIC DNA]</scope>
    <source>
        <strain evidence="10 11">1999lcr</strain>
    </source>
</reference>
<dbReference type="InterPro" id="IPR006218">
    <property type="entry name" value="DAHP1/KDSA"/>
</dbReference>
<dbReference type="NCBIfam" id="TIGR00034">
    <property type="entry name" value="aroFGH"/>
    <property type="match status" value="1"/>
</dbReference>
<dbReference type="Proteomes" id="UP000078435">
    <property type="component" value="Unassembled WGS sequence"/>
</dbReference>
<dbReference type="NCBIfam" id="NF009396">
    <property type="entry name" value="PRK12756.1"/>
    <property type="match status" value="1"/>
</dbReference>
<dbReference type="GO" id="GO:0009423">
    <property type="term" value="P:chorismate biosynthetic process"/>
    <property type="evidence" value="ECO:0007669"/>
    <property type="project" value="UniProtKB-UniPathway"/>
</dbReference>
<evidence type="ECO:0000256" key="2">
    <source>
        <dbReference type="ARBA" id="ARBA00004688"/>
    </source>
</evidence>
<sequence length="355" mass="38969">MFPSLLNASPLATLPTPGELLATLPCPTRLAHQISDHRHHASQILQGMDDRLLLVIGPCSIHDPVAARDYGARLVELQTRYGDQLLLVMRTYFEKPRTTLGWKGFIFDPCLDGSDRLAEGLHQARALLLELGEAGLACATEFLDLTSMLYLGDLISWGAIGARTTESQFHRQLASALPCPIGFKNGTDGNVQVAVEAILASRAAHLYTQPDGEGRMTLVRSHGNKDCHLILRGGRQPNYQHDAVKQACLLLQRHHLAPRLMVDCSHGNSQKQHLRQLRVAQDLANQLTAGNQGIAAVMVESFLCEGRQEIKGGQPLCYGQSITDACIGWEQTLVLLDMLAEGVEARRRRRIALAS</sequence>
<dbReference type="UniPathway" id="UPA00053">
    <property type="reaction ID" value="UER00084"/>
</dbReference>
<dbReference type="SUPFAM" id="SSF51569">
    <property type="entry name" value="Aldolase"/>
    <property type="match status" value="1"/>
</dbReference>
<dbReference type="Gene3D" id="3.20.20.70">
    <property type="entry name" value="Aldolase class I"/>
    <property type="match status" value="1"/>
</dbReference>
<comment type="pathway">
    <text evidence="2 8">Metabolic intermediate biosynthesis; chorismate biosynthesis; chorismate from D-erythrose 4-phosphate and phosphoenolpyruvate: step 1/7.</text>
</comment>
<dbReference type="GO" id="GO:0008652">
    <property type="term" value="P:amino acid biosynthetic process"/>
    <property type="evidence" value="ECO:0007669"/>
    <property type="project" value="UniProtKB-KW"/>
</dbReference>
<dbReference type="EMBL" id="JMGO02000002">
    <property type="protein sequence ID" value="KXU81497.1"/>
    <property type="molecule type" value="Genomic_DNA"/>
</dbReference>
<keyword evidence="4 8" id="KW-0028">Amino-acid biosynthesis</keyword>
<feature type="domain" description="DAHP synthetase I/KDSA" evidence="9">
    <location>
        <begin position="42"/>
        <end position="333"/>
    </location>
</feature>
<keyword evidence="5 8" id="KW-0808">Transferase</keyword>
<evidence type="ECO:0000313" key="11">
    <source>
        <dbReference type="Proteomes" id="UP000078435"/>
    </source>
</evidence>
<name>A0A175VM20_AEREN</name>
<protein>
    <recommendedName>
        <fullName evidence="8">Phospho-2-dehydro-3-deoxyheptonate aldolase</fullName>
        <ecNumber evidence="8">2.5.1.54</ecNumber>
    </recommendedName>
</protein>
<comment type="catalytic activity">
    <reaction evidence="7 8">
        <text>D-erythrose 4-phosphate + phosphoenolpyruvate + H2O = 7-phospho-2-dehydro-3-deoxy-D-arabino-heptonate + phosphate</text>
        <dbReference type="Rhea" id="RHEA:14717"/>
        <dbReference type="ChEBI" id="CHEBI:15377"/>
        <dbReference type="ChEBI" id="CHEBI:16897"/>
        <dbReference type="ChEBI" id="CHEBI:43474"/>
        <dbReference type="ChEBI" id="CHEBI:58394"/>
        <dbReference type="ChEBI" id="CHEBI:58702"/>
        <dbReference type="EC" id="2.5.1.54"/>
    </reaction>
</comment>
<evidence type="ECO:0000256" key="5">
    <source>
        <dbReference type="ARBA" id="ARBA00022679"/>
    </source>
</evidence>
<dbReference type="InterPro" id="IPR006219">
    <property type="entry name" value="DAHP_synth_1"/>
</dbReference>
<comment type="similarity">
    <text evidence="3 8">Belongs to the class-I DAHP synthase family.</text>
</comment>
<evidence type="ECO:0000256" key="3">
    <source>
        <dbReference type="ARBA" id="ARBA00007985"/>
    </source>
</evidence>
<comment type="function">
    <text evidence="1 8">Stereospecific condensation of phosphoenolpyruvate (PEP) and D-erythrose-4-phosphate (E4P) giving rise to 3-deoxy-D-arabino-heptulosonate-7-phosphate (DAHP).</text>
</comment>
<dbReference type="AlphaFoldDB" id="A0A175VM20"/>
<organism evidence="10 11">
    <name type="scientific">Aeromonas enteropelogenes</name>
    <name type="common">Aeromonas trota</name>
    <dbReference type="NCBI Taxonomy" id="29489"/>
    <lineage>
        <taxon>Bacteria</taxon>
        <taxon>Pseudomonadati</taxon>
        <taxon>Pseudomonadota</taxon>
        <taxon>Gammaproteobacteria</taxon>
        <taxon>Aeromonadales</taxon>
        <taxon>Aeromonadaceae</taxon>
        <taxon>Aeromonas</taxon>
    </lineage>
</organism>
<dbReference type="Pfam" id="PF00793">
    <property type="entry name" value="DAHP_synth_1"/>
    <property type="match status" value="1"/>
</dbReference>
<dbReference type="PANTHER" id="PTHR21225">
    <property type="entry name" value="PHOSPHO-2-DEHYDRO-3-DEOXYHEPTONATE ALDOLASE DAHP SYNTHETASE"/>
    <property type="match status" value="1"/>
</dbReference>
<evidence type="ECO:0000259" key="9">
    <source>
        <dbReference type="Pfam" id="PF00793"/>
    </source>
</evidence>
<dbReference type="GO" id="GO:0005737">
    <property type="term" value="C:cytoplasm"/>
    <property type="evidence" value="ECO:0007669"/>
    <property type="project" value="TreeGrafter"/>
</dbReference>
<evidence type="ECO:0000256" key="7">
    <source>
        <dbReference type="ARBA" id="ARBA00047508"/>
    </source>
</evidence>
<dbReference type="FunFam" id="3.20.20.70:FF:000005">
    <property type="entry name" value="Phospho-2-dehydro-3-deoxyheptonate aldolase"/>
    <property type="match status" value="1"/>
</dbReference>
<dbReference type="EC" id="2.5.1.54" evidence="8"/>
<evidence type="ECO:0000256" key="8">
    <source>
        <dbReference type="PIRNR" id="PIRNR001361"/>
    </source>
</evidence>
<dbReference type="PANTHER" id="PTHR21225:SF6">
    <property type="entry name" value="PHOSPHO-2-DEHYDRO-3-DEOXYHEPTONATE ALDOLASE, TRP-SENSITIVE"/>
    <property type="match status" value="1"/>
</dbReference>
<dbReference type="GO" id="GO:0042802">
    <property type="term" value="F:identical protein binding"/>
    <property type="evidence" value="ECO:0007669"/>
    <property type="project" value="UniProtKB-ARBA"/>
</dbReference>
<dbReference type="OrthoDB" id="9807331at2"/>
<accession>A0A175VM20</accession>
<dbReference type="GO" id="GO:0009073">
    <property type="term" value="P:aromatic amino acid family biosynthetic process"/>
    <property type="evidence" value="ECO:0007669"/>
    <property type="project" value="UniProtKB-KW"/>
</dbReference>
<gene>
    <name evidence="10" type="ORF">LCR_07295</name>
</gene>
<evidence type="ECO:0000256" key="1">
    <source>
        <dbReference type="ARBA" id="ARBA00003726"/>
    </source>
</evidence>
<keyword evidence="6 8" id="KW-0057">Aromatic amino acid biosynthesis</keyword>
<evidence type="ECO:0000256" key="6">
    <source>
        <dbReference type="ARBA" id="ARBA00023141"/>
    </source>
</evidence>
<comment type="caution">
    <text evidence="10">The sequence shown here is derived from an EMBL/GenBank/DDBJ whole genome shotgun (WGS) entry which is preliminary data.</text>
</comment>
<dbReference type="GO" id="GO:0003849">
    <property type="term" value="F:3-deoxy-7-phosphoheptulonate synthase activity"/>
    <property type="evidence" value="ECO:0007669"/>
    <property type="project" value="UniProtKB-EC"/>
</dbReference>
<proteinExistence type="inferred from homology"/>
<dbReference type="PIRSF" id="PIRSF001361">
    <property type="entry name" value="DAHP_synthase"/>
    <property type="match status" value="1"/>
</dbReference>
<dbReference type="InterPro" id="IPR013785">
    <property type="entry name" value="Aldolase_TIM"/>
</dbReference>
<evidence type="ECO:0000313" key="10">
    <source>
        <dbReference type="EMBL" id="KXU81497.1"/>
    </source>
</evidence>
<dbReference type="NCBIfam" id="NF009395">
    <property type="entry name" value="PRK12755.1"/>
    <property type="match status" value="1"/>
</dbReference>